<evidence type="ECO:0000256" key="1">
    <source>
        <dbReference type="SAM" id="MobiDB-lite"/>
    </source>
</evidence>
<evidence type="ECO:0000313" key="4">
    <source>
        <dbReference type="EMBL" id="KAK7113625.1"/>
    </source>
</evidence>
<feature type="compositionally biased region" description="Polar residues" evidence="1">
    <location>
        <begin position="217"/>
        <end position="227"/>
    </location>
</feature>
<dbReference type="AlphaFoldDB" id="A0AAN9BYH5"/>
<accession>A0AAN9BYH5</accession>
<comment type="caution">
    <text evidence="4">The sequence shown here is derived from an EMBL/GenBank/DDBJ whole genome shotgun (WGS) entry which is preliminary data.</text>
</comment>
<keyword evidence="2" id="KW-0812">Transmembrane</keyword>
<keyword evidence="2" id="KW-1133">Transmembrane helix</keyword>
<reference evidence="4 5" key="1">
    <citation type="submission" date="2024-02" db="EMBL/GenBank/DDBJ databases">
        <title>Chromosome-scale genome assembly of the rough periwinkle Littorina saxatilis.</title>
        <authorList>
            <person name="De Jode A."/>
            <person name="Faria R."/>
            <person name="Formenti G."/>
            <person name="Sims Y."/>
            <person name="Smith T.P."/>
            <person name="Tracey A."/>
            <person name="Wood J.M.D."/>
            <person name="Zagrodzka Z.B."/>
            <person name="Johannesson K."/>
            <person name="Butlin R.K."/>
            <person name="Leder E.H."/>
        </authorList>
    </citation>
    <scope>NUCLEOTIDE SEQUENCE [LARGE SCALE GENOMIC DNA]</scope>
    <source>
        <strain evidence="4">Snail1</strain>
        <tissue evidence="4">Muscle</tissue>
    </source>
</reference>
<keyword evidence="2" id="KW-0472">Membrane</keyword>
<organism evidence="4 5">
    <name type="scientific">Littorina saxatilis</name>
    <dbReference type="NCBI Taxonomy" id="31220"/>
    <lineage>
        <taxon>Eukaryota</taxon>
        <taxon>Metazoa</taxon>
        <taxon>Spiralia</taxon>
        <taxon>Lophotrochozoa</taxon>
        <taxon>Mollusca</taxon>
        <taxon>Gastropoda</taxon>
        <taxon>Caenogastropoda</taxon>
        <taxon>Littorinimorpha</taxon>
        <taxon>Littorinoidea</taxon>
        <taxon>Littorinidae</taxon>
        <taxon>Littorina</taxon>
    </lineage>
</organism>
<keyword evidence="5" id="KW-1185">Reference proteome</keyword>
<feature type="chain" id="PRO_5042926633" evidence="3">
    <location>
        <begin position="26"/>
        <end position="284"/>
    </location>
</feature>
<feature type="transmembrane region" description="Helical" evidence="2">
    <location>
        <begin position="35"/>
        <end position="61"/>
    </location>
</feature>
<sequence>MASTVQVCVSCELLLLLTALPGVRSDDDYTIGGLVAAAGVSFIFLAVVIAMIIVGFTWNSWYPAMQRAKGKVKMPRDYWKKREEAKLRLLNGSTTRLTSLAAPSEHGLPNGKPPTRVQDTGAKKVSEDDRSERASWIQGWTNASMLEGQEEMTLAMNLGAEAEEGDEEFRIETIVVDNEPLDLGPFRDSDVPNQPTTSATSSAGPASTSTGVLTGGNARTSQQTATLEMTEDGDDEDDDDEGYLYSTVDRSRQTSARSDSNVDPMPTSEAVTSFSKLDPSLVAF</sequence>
<evidence type="ECO:0000256" key="3">
    <source>
        <dbReference type="SAM" id="SignalP"/>
    </source>
</evidence>
<keyword evidence="3" id="KW-0732">Signal</keyword>
<feature type="compositionally biased region" description="Acidic residues" evidence="1">
    <location>
        <begin position="229"/>
        <end position="242"/>
    </location>
</feature>
<dbReference type="EMBL" id="JBAMIC010000002">
    <property type="protein sequence ID" value="KAK7113625.1"/>
    <property type="molecule type" value="Genomic_DNA"/>
</dbReference>
<feature type="region of interest" description="Disordered" evidence="1">
    <location>
        <begin position="180"/>
        <end position="284"/>
    </location>
</feature>
<dbReference type="Proteomes" id="UP001374579">
    <property type="component" value="Unassembled WGS sequence"/>
</dbReference>
<feature type="compositionally biased region" description="Low complexity" evidence="1">
    <location>
        <begin position="195"/>
        <end position="211"/>
    </location>
</feature>
<gene>
    <name evidence="4" type="ORF">V1264_012878</name>
</gene>
<evidence type="ECO:0000313" key="5">
    <source>
        <dbReference type="Proteomes" id="UP001374579"/>
    </source>
</evidence>
<proteinExistence type="predicted"/>
<evidence type="ECO:0000256" key="2">
    <source>
        <dbReference type="SAM" id="Phobius"/>
    </source>
</evidence>
<feature type="compositionally biased region" description="Basic and acidic residues" evidence="1">
    <location>
        <begin position="121"/>
        <end position="133"/>
    </location>
</feature>
<name>A0AAN9BYH5_9CAEN</name>
<feature type="signal peptide" evidence="3">
    <location>
        <begin position="1"/>
        <end position="25"/>
    </location>
</feature>
<protein>
    <submittedName>
        <fullName evidence="4">Uncharacterized protein</fullName>
    </submittedName>
</protein>
<feature type="region of interest" description="Disordered" evidence="1">
    <location>
        <begin position="100"/>
        <end position="134"/>
    </location>
</feature>